<dbReference type="EMBL" id="CP089984">
    <property type="protein sequence ID" value="WXB14216.1"/>
    <property type="molecule type" value="Genomic_DNA"/>
</dbReference>
<name>A0ABZ2LYM9_9BACT</name>
<gene>
    <name evidence="1" type="ORF">LZC94_41105</name>
</gene>
<evidence type="ECO:0000313" key="1">
    <source>
        <dbReference type="EMBL" id="WXB14216.1"/>
    </source>
</evidence>
<reference evidence="1 2" key="1">
    <citation type="submission" date="2021-12" db="EMBL/GenBank/DDBJ databases">
        <title>Discovery of the Pendulisporaceae a myxobacterial family with distinct sporulation behavior and unique specialized metabolism.</title>
        <authorList>
            <person name="Garcia R."/>
            <person name="Popoff A."/>
            <person name="Bader C.D."/>
            <person name="Loehr J."/>
            <person name="Walesch S."/>
            <person name="Walt C."/>
            <person name="Boldt J."/>
            <person name="Bunk B."/>
            <person name="Haeckl F.J.F.P.J."/>
            <person name="Gunesch A.P."/>
            <person name="Birkelbach J."/>
            <person name="Nuebel U."/>
            <person name="Pietschmann T."/>
            <person name="Bach T."/>
            <person name="Mueller R."/>
        </authorList>
    </citation>
    <scope>NUCLEOTIDE SEQUENCE [LARGE SCALE GENOMIC DNA]</scope>
    <source>
        <strain evidence="1 2">MSr11954</strain>
    </source>
</reference>
<keyword evidence="2" id="KW-1185">Reference proteome</keyword>
<organism evidence="1 2">
    <name type="scientific">Pendulispora albinea</name>
    <dbReference type="NCBI Taxonomy" id="2741071"/>
    <lineage>
        <taxon>Bacteria</taxon>
        <taxon>Pseudomonadati</taxon>
        <taxon>Myxococcota</taxon>
        <taxon>Myxococcia</taxon>
        <taxon>Myxococcales</taxon>
        <taxon>Sorangiineae</taxon>
        <taxon>Pendulisporaceae</taxon>
        <taxon>Pendulispora</taxon>
    </lineage>
</organism>
<dbReference type="RefSeq" id="WP_394823834.1">
    <property type="nucleotide sequence ID" value="NZ_CP089984.1"/>
</dbReference>
<protein>
    <submittedName>
        <fullName evidence="1">Uncharacterized protein</fullName>
    </submittedName>
</protein>
<sequence length="49" mass="5161">MNLAAPISRAGESATSFGLTGDELYEVVDLAELLDGDSKHGPDRRGDRG</sequence>
<dbReference type="Proteomes" id="UP001370348">
    <property type="component" value="Chromosome"/>
</dbReference>
<evidence type="ECO:0000313" key="2">
    <source>
        <dbReference type="Proteomes" id="UP001370348"/>
    </source>
</evidence>
<proteinExistence type="predicted"/>
<accession>A0ABZ2LYM9</accession>